<reference evidence="4" key="1">
    <citation type="submission" date="2023-07" db="EMBL/GenBank/DDBJ databases">
        <title>Sorghum-associated microbial communities from plants grown in Nebraska, USA.</title>
        <authorList>
            <person name="Schachtman D."/>
        </authorList>
    </citation>
    <scope>NUCLEOTIDE SEQUENCE</scope>
    <source>
        <strain evidence="4">DS2114</strain>
    </source>
</reference>
<proteinExistence type="inferred from homology"/>
<dbReference type="SUPFAM" id="SSF51735">
    <property type="entry name" value="NAD(P)-binding Rossmann-fold domains"/>
    <property type="match status" value="1"/>
</dbReference>
<sequence length="324" mass="34892">MGEFYQTGQAQRHLILGGDGFIGRHVALLLARKGFSVTIATRLPQTFAFPDAEASRISRKSFELASADWDELVKDVDVVHHYAWSSIPASANANPAGDLLLNVSATIGLLDALRRKGQGRVVFTSSGGTVYGKVNRTPIDEDVVLRPITAYGAGKVSAEIYLSLFRSMHGIDCRVARISNPYGAGQNVERGLGVITTFLHRSLTGEDIIIWGDGNVTRDFIHIADLAACLANLAVAPPSDQFIFNVGTGLGVSLNQALDEIEKILGRQLTVRRSPSRLIDVPVNVLAIDRVCRALGWEPQVSLSAGIDNTIRDLKAGCAFSSLI</sequence>
<dbReference type="InterPro" id="IPR036291">
    <property type="entry name" value="NAD(P)-bd_dom_sf"/>
</dbReference>
<protein>
    <submittedName>
        <fullName evidence="4">UDP-glucose 4-epimerase</fullName>
        <ecNumber evidence="4">5.1.3.2</ecNumber>
    </submittedName>
</protein>
<feature type="domain" description="NAD-dependent epimerase/dehydratase" evidence="3">
    <location>
        <begin position="14"/>
        <end position="247"/>
    </location>
</feature>
<evidence type="ECO:0000313" key="5">
    <source>
        <dbReference type="Proteomes" id="UP001184828"/>
    </source>
</evidence>
<comment type="pathway">
    <text evidence="1">Bacterial outer membrane biogenesis; LPS O-antigen biosynthesis.</text>
</comment>
<dbReference type="Pfam" id="PF01370">
    <property type="entry name" value="Epimerase"/>
    <property type="match status" value="1"/>
</dbReference>
<gene>
    <name evidence="4" type="ORF">J2738_000084</name>
</gene>
<keyword evidence="4" id="KW-0413">Isomerase</keyword>
<dbReference type="InterPro" id="IPR001509">
    <property type="entry name" value="Epimerase_deHydtase"/>
</dbReference>
<dbReference type="Proteomes" id="UP001184828">
    <property type="component" value="Unassembled WGS sequence"/>
</dbReference>
<dbReference type="GO" id="GO:0003978">
    <property type="term" value="F:UDP-glucose 4-epimerase activity"/>
    <property type="evidence" value="ECO:0007669"/>
    <property type="project" value="UniProtKB-EC"/>
</dbReference>
<dbReference type="Gene3D" id="3.40.50.720">
    <property type="entry name" value="NAD(P)-binding Rossmann-like Domain"/>
    <property type="match status" value="1"/>
</dbReference>
<evidence type="ECO:0000256" key="1">
    <source>
        <dbReference type="ARBA" id="ARBA00005125"/>
    </source>
</evidence>
<dbReference type="EC" id="5.1.3.2" evidence="4"/>
<dbReference type="RefSeq" id="WP_307698401.1">
    <property type="nucleotide sequence ID" value="NZ_JAUSRU010000008.1"/>
</dbReference>
<name>A0AAE4BVJ6_VARPD</name>
<organism evidence="4 5">
    <name type="scientific">Variovorax paradoxus</name>
    <dbReference type="NCBI Taxonomy" id="34073"/>
    <lineage>
        <taxon>Bacteria</taxon>
        <taxon>Pseudomonadati</taxon>
        <taxon>Pseudomonadota</taxon>
        <taxon>Betaproteobacteria</taxon>
        <taxon>Burkholderiales</taxon>
        <taxon>Comamonadaceae</taxon>
        <taxon>Variovorax</taxon>
    </lineage>
</organism>
<dbReference type="AlphaFoldDB" id="A0AAE4BVJ6"/>
<evidence type="ECO:0000256" key="2">
    <source>
        <dbReference type="ARBA" id="ARBA00007637"/>
    </source>
</evidence>
<dbReference type="PANTHER" id="PTHR43000">
    <property type="entry name" value="DTDP-D-GLUCOSE 4,6-DEHYDRATASE-RELATED"/>
    <property type="match status" value="1"/>
</dbReference>
<comment type="caution">
    <text evidence="4">The sequence shown here is derived from an EMBL/GenBank/DDBJ whole genome shotgun (WGS) entry which is preliminary data.</text>
</comment>
<evidence type="ECO:0000259" key="3">
    <source>
        <dbReference type="Pfam" id="PF01370"/>
    </source>
</evidence>
<comment type="similarity">
    <text evidence="2">Belongs to the NAD(P)-dependent epimerase/dehydratase family.</text>
</comment>
<evidence type="ECO:0000313" key="4">
    <source>
        <dbReference type="EMBL" id="MDR6423962.1"/>
    </source>
</evidence>
<accession>A0AAE4BVJ6</accession>
<dbReference type="EMBL" id="JAVDQZ010000001">
    <property type="protein sequence ID" value="MDR6423962.1"/>
    <property type="molecule type" value="Genomic_DNA"/>
</dbReference>